<dbReference type="EnsemblBacteria" id="AAK22827">
    <property type="protein sequence ID" value="AAK22827"/>
    <property type="gene ID" value="CC_0842"/>
</dbReference>
<dbReference type="BioCyc" id="CAULO:CC0842-MONOMER"/>
<evidence type="ECO:0000256" key="1">
    <source>
        <dbReference type="PROSITE-ProRule" id="PRU01076"/>
    </source>
</evidence>
<dbReference type="PIR" id="G87353">
    <property type="entry name" value="G87353"/>
</dbReference>
<feature type="domain" description="SpoVT-AbrB" evidence="2">
    <location>
        <begin position="103"/>
        <end position="148"/>
    </location>
</feature>
<dbReference type="Proteomes" id="UP000001816">
    <property type="component" value="Chromosome"/>
</dbReference>
<dbReference type="eggNOG" id="COG2002">
    <property type="taxonomic scope" value="Bacteria"/>
</dbReference>
<reference evidence="3 4" key="1">
    <citation type="journal article" date="2001" name="Proc. Natl. Acad. Sci. U.S.A.">
        <title>Complete genome sequence of Caulobacter crescentus.</title>
        <authorList>
            <person name="Nierman W.C."/>
            <person name="Feldblyum T.V."/>
            <person name="Laub M.T."/>
            <person name="Paulsen I.T."/>
            <person name="Nelson K.E."/>
            <person name="Eisen J.A."/>
            <person name="Heidelberg J.F."/>
            <person name="Alley M.R."/>
            <person name="Ohta N."/>
            <person name="Maddock J.R."/>
            <person name="Potocka I."/>
            <person name="Nelson W.C."/>
            <person name="Newton A."/>
            <person name="Stephens C."/>
            <person name="Phadke N.D."/>
            <person name="Ely B."/>
            <person name="DeBoy R.T."/>
            <person name="Dodson R.J."/>
            <person name="Durkin A.S."/>
            <person name="Gwinn M.L."/>
            <person name="Haft D.H."/>
            <person name="Kolonay J.F."/>
            <person name="Smit J."/>
            <person name="Craven M.B."/>
            <person name="Khouri H."/>
            <person name="Shetty J."/>
            <person name="Berry K."/>
            <person name="Utterback T."/>
            <person name="Tran K."/>
            <person name="Wolf A."/>
            <person name="Vamathevan J."/>
            <person name="Ermolaeva M."/>
            <person name="White O."/>
            <person name="Salzberg S.L."/>
            <person name="Venter J.C."/>
            <person name="Shapiro L."/>
            <person name="Fraser C.M."/>
        </authorList>
    </citation>
    <scope>NUCLEOTIDE SEQUENCE [LARGE SCALE GENOMIC DNA]</scope>
    <source>
        <strain evidence="4">ATCC 19089 / CB15</strain>
    </source>
</reference>
<dbReference type="KEGG" id="ccr:CC_0842"/>
<accession>Q9A9W9</accession>
<dbReference type="HOGENOM" id="CLU_1479531_0_0_5"/>
<dbReference type="STRING" id="190650.CC_0842"/>
<proteinExistence type="predicted"/>
<evidence type="ECO:0000313" key="4">
    <source>
        <dbReference type="Proteomes" id="UP000001816"/>
    </source>
</evidence>
<keyword evidence="4" id="KW-1185">Reference proteome</keyword>
<dbReference type="GO" id="GO:0003677">
    <property type="term" value="F:DNA binding"/>
    <property type="evidence" value="ECO:0007669"/>
    <property type="project" value="UniProtKB-UniRule"/>
</dbReference>
<dbReference type="SMART" id="SM00966">
    <property type="entry name" value="SpoVT_AbrB"/>
    <property type="match status" value="1"/>
</dbReference>
<dbReference type="AlphaFoldDB" id="Q9A9W9"/>
<dbReference type="PROSITE" id="PS51740">
    <property type="entry name" value="SPOVT_ABRB"/>
    <property type="match status" value="1"/>
</dbReference>
<keyword evidence="1" id="KW-0238">DNA-binding</keyword>
<protein>
    <recommendedName>
        <fullName evidence="2">SpoVT-AbrB domain-containing protein</fullName>
    </recommendedName>
</protein>
<gene>
    <name evidence="3" type="ordered locus">CC_0842</name>
</gene>
<dbReference type="InterPro" id="IPR007159">
    <property type="entry name" value="SpoVT-AbrB_dom"/>
</dbReference>
<sequence length="202" mass="21900">MTPHATYLTIYHPFPTPEDVMSPELAKTLAGCRTVAAKIRTLDAAGYPRAEIARLLGKRYQHVRNVLEEPGPPQLAAMDPSSMAMEGMAEADASFFQYTPPHTYFLSVGANGSVVLPPEVLKALGARPGGLIIADLDDERFTLVSGKTGIQLMKARLAQPPPPGALMSESLIEDRRREAAIETLEAQMDEAQMDEAGLRRGD</sequence>
<evidence type="ECO:0000259" key="2">
    <source>
        <dbReference type="PROSITE" id="PS51740"/>
    </source>
</evidence>
<name>Q9A9W9_CAUVC</name>
<dbReference type="PATRIC" id="fig|190650.5.peg.856"/>
<organism evidence="3 4">
    <name type="scientific">Caulobacter vibrioides (strain ATCC 19089 / CIP 103742 / CB 15)</name>
    <name type="common">Caulobacter crescentus</name>
    <dbReference type="NCBI Taxonomy" id="190650"/>
    <lineage>
        <taxon>Bacteria</taxon>
        <taxon>Pseudomonadati</taxon>
        <taxon>Pseudomonadota</taxon>
        <taxon>Alphaproteobacteria</taxon>
        <taxon>Caulobacterales</taxon>
        <taxon>Caulobacteraceae</taxon>
        <taxon>Caulobacter</taxon>
    </lineage>
</organism>
<evidence type="ECO:0000313" key="3">
    <source>
        <dbReference type="EMBL" id="AAK22827.1"/>
    </source>
</evidence>
<dbReference type="EMBL" id="AE005673">
    <property type="protein sequence ID" value="AAK22827.1"/>
    <property type="molecule type" value="Genomic_DNA"/>
</dbReference>